<dbReference type="EMBL" id="DS472966">
    <property type="protein sequence ID" value="EDO27561.1"/>
    <property type="molecule type" value="Genomic_DNA"/>
</dbReference>
<dbReference type="InterPro" id="IPR050740">
    <property type="entry name" value="Aldehyde_DH_Superfamily"/>
</dbReference>
<dbReference type="GO" id="GO:0004777">
    <property type="term" value="F:succinate-semialdehyde dehydrogenase (NAD+) activity"/>
    <property type="evidence" value="ECO:0000318"/>
    <property type="project" value="GO_Central"/>
</dbReference>
<keyword evidence="11" id="KW-1185">Reference proteome</keyword>
<evidence type="ECO:0000256" key="4">
    <source>
        <dbReference type="ARBA" id="ARBA00019842"/>
    </source>
</evidence>
<gene>
    <name evidence="10" type="ORF">NEMVEDRAFT_v1g150665</name>
</gene>
<dbReference type="PROSITE" id="PS00687">
    <property type="entry name" value="ALDEHYDE_DEHYDR_GLU"/>
    <property type="match status" value="1"/>
</dbReference>
<evidence type="ECO:0000256" key="6">
    <source>
        <dbReference type="ARBA" id="ARBA00030806"/>
    </source>
</evidence>
<comment type="similarity">
    <text evidence="2 8">Belongs to the aldehyde dehydrogenase family.</text>
</comment>
<name>A7T8X3_NEMVE</name>
<protein>
    <recommendedName>
        <fullName evidence="4">Succinate-semialdehyde dehydrogenase, mitochondrial</fullName>
        <ecNumber evidence="3">1.2.1.24</ecNumber>
    </recommendedName>
    <alternativeName>
        <fullName evidence="6">NAD(+)-dependent succinic semialdehyde dehydrogenase</fullName>
    </alternativeName>
</protein>
<dbReference type="STRING" id="45351.A7T8X3"/>
<dbReference type="PANTHER" id="PTHR43353">
    <property type="entry name" value="SUCCINATE-SEMIALDEHYDE DEHYDROGENASE, MITOCHONDRIAL"/>
    <property type="match status" value="1"/>
</dbReference>
<dbReference type="Pfam" id="PF00171">
    <property type="entry name" value="Aldedh"/>
    <property type="match status" value="1"/>
</dbReference>
<dbReference type="SUPFAM" id="SSF53720">
    <property type="entry name" value="ALDH-like"/>
    <property type="match status" value="1"/>
</dbReference>
<dbReference type="InterPro" id="IPR016160">
    <property type="entry name" value="Ald_DH_CS_CYS"/>
</dbReference>
<feature type="domain" description="Aldehyde dehydrogenase" evidence="9">
    <location>
        <begin position="1"/>
        <end position="410"/>
    </location>
</feature>
<evidence type="ECO:0000313" key="11">
    <source>
        <dbReference type="Proteomes" id="UP000001593"/>
    </source>
</evidence>
<dbReference type="InterPro" id="IPR029510">
    <property type="entry name" value="Ald_DH_CS_GLU"/>
</dbReference>
<evidence type="ECO:0000313" key="10">
    <source>
        <dbReference type="EMBL" id="EDO27561.1"/>
    </source>
</evidence>
<accession>A7T8X3</accession>
<dbReference type="InterPro" id="IPR016161">
    <property type="entry name" value="Ald_DH/histidinol_DH"/>
</dbReference>
<evidence type="ECO:0000256" key="2">
    <source>
        <dbReference type="ARBA" id="ARBA00009986"/>
    </source>
</evidence>
<dbReference type="Proteomes" id="UP000001593">
    <property type="component" value="Unassembled WGS sequence"/>
</dbReference>
<keyword evidence="5 8" id="KW-0560">Oxidoreductase</keyword>
<proteinExistence type="inferred from homology"/>
<reference evidence="10 11" key="1">
    <citation type="journal article" date="2007" name="Science">
        <title>Sea anemone genome reveals ancestral eumetazoan gene repertoire and genomic organization.</title>
        <authorList>
            <person name="Putnam N.H."/>
            <person name="Srivastava M."/>
            <person name="Hellsten U."/>
            <person name="Dirks B."/>
            <person name="Chapman J."/>
            <person name="Salamov A."/>
            <person name="Terry A."/>
            <person name="Shapiro H."/>
            <person name="Lindquist E."/>
            <person name="Kapitonov V.V."/>
            <person name="Jurka J."/>
            <person name="Genikhovich G."/>
            <person name="Grigoriev I.V."/>
            <person name="Lucas S.M."/>
            <person name="Steele R.E."/>
            <person name="Finnerty J.R."/>
            <person name="Technau U."/>
            <person name="Martindale M.Q."/>
            <person name="Rokhsar D.S."/>
        </authorList>
    </citation>
    <scope>NUCLEOTIDE SEQUENCE [LARGE SCALE GENOMIC DNA]</scope>
    <source>
        <strain evidence="11">CH2 X CH6</strain>
    </source>
</reference>
<dbReference type="InterPro" id="IPR015590">
    <property type="entry name" value="Aldehyde_DH_dom"/>
</dbReference>
<organism evidence="10 11">
    <name type="scientific">Nematostella vectensis</name>
    <name type="common">Starlet sea anemone</name>
    <dbReference type="NCBI Taxonomy" id="45351"/>
    <lineage>
        <taxon>Eukaryota</taxon>
        <taxon>Metazoa</taxon>
        <taxon>Cnidaria</taxon>
        <taxon>Anthozoa</taxon>
        <taxon>Hexacorallia</taxon>
        <taxon>Actiniaria</taxon>
        <taxon>Edwardsiidae</taxon>
        <taxon>Nematostella</taxon>
    </lineage>
</organism>
<dbReference type="PANTHER" id="PTHR43353:SF5">
    <property type="entry name" value="SUCCINATE-SEMIALDEHYDE DEHYDROGENASE, MITOCHONDRIAL"/>
    <property type="match status" value="1"/>
</dbReference>
<dbReference type="InterPro" id="IPR016162">
    <property type="entry name" value="Ald_DH_N"/>
</dbReference>
<dbReference type="InParanoid" id="A7T8X3"/>
<dbReference type="CDD" id="cd07103">
    <property type="entry name" value="ALDH_F5_SSADH_GabD"/>
    <property type="match status" value="1"/>
</dbReference>
<dbReference type="FunFam" id="3.40.605.10:FF:000005">
    <property type="entry name" value="Succinate-semialdehyde dehydrogenase I"/>
    <property type="match status" value="1"/>
</dbReference>
<feature type="non-terminal residue" evidence="10">
    <location>
        <position position="1"/>
    </location>
</feature>
<sequence length="417" mass="45586">KERSIILRKWYDLILENIDDIAKIITLESGKPLLEARGEVLYAANYIEFFSEEAKRVYGDIIPSNNPGQKVLITKEPVGVCASITPWNFPIAMLVRKASSAIACGCTMIARPSGQTPLSALALGELALKAEIPDGVFNIIVGSSSLISNKLCDSDIIRKLSFTGSTAVGQDLYQKSAKTLKKLSLELGGNAPFIIFDDANLDKAVSGLINSKFRNAGQTCVCANRVFVDSKIYDQFIEKLIPVVQDLKVGNGLDSGVNIGPLINQAAIDHAKGLIDDAINQKAQLLYHLEEDRSLNGNFLNPVVLGNCNSNMRIFNEEIFAPVIAVYKFSTDEEVINLANKTRFGLASYFYSQNTSRVFNIADELQYGIVGINSGLISAENVPFGGVKHSGFGREGSFYGLDDYINIKYVCLDINHH</sequence>
<dbReference type="PROSITE" id="PS00070">
    <property type="entry name" value="ALDEHYDE_DEHYDR_CYS"/>
    <property type="match status" value="1"/>
</dbReference>
<dbReference type="InterPro" id="IPR016163">
    <property type="entry name" value="Ald_DH_C"/>
</dbReference>
<comment type="pathway">
    <text evidence="1">Amino-acid degradation; 4-aminobutanoate degradation.</text>
</comment>
<dbReference type="OMA" id="GQMCICT"/>
<dbReference type="AlphaFoldDB" id="A7T8X3"/>
<evidence type="ECO:0000256" key="7">
    <source>
        <dbReference type="PROSITE-ProRule" id="PRU10007"/>
    </source>
</evidence>
<dbReference type="HOGENOM" id="CLU_005391_5_1_1"/>
<dbReference type="PhylomeDB" id="A7T8X3"/>
<evidence type="ECO:0000256" key="5">
    <source>
        <dbReference type="ARBA" id="ARBA00023002"/>
    </source>
</evidence>
<dbReference type="eggNOG" id="KOG2451">
    <property type="taxonomic scope" value="Eukaryota"/>
</dbReference>
<dbReference type="Gene3D" id="3.40.309.10">
    <property type="entry name" value="Aldehyde Dehydrogenase, Chain A, domain 2"/>
    <property type="match status" value="1"/>
</dbReference>
<evidence type="ECO:0000256" key="8">
    <source>
        <dbReference type="RuleBase" id="RU003345"/>
    </source>
</evidence>
<dbReference type="FunFam" id="3.40.309.10:FF:000004">
    <property type="entry name" value="Succinate-semialdehyde dehydrogenase I"/>
    <property type="match status" value="1"/>
</dbReference>
<evidence type="ECO:0000256" key="3">
    <source>
        <dbReference type="ARBA" id="ARBA00013051"/>
    </source>
</evidence>
<dbReference type="EC" id="1.2.1.24" evidence="3"/>
<dbReference type="GO" id="GO:0009450">
    <property type="term" value="P:gamma-aminobutyric acid catabolic process"/>
    <property type="evidence" value="ECO:0000318"/>
    <property type="project" value="GO_Central"/>
</dbReference>
<evidence type="ECO:0000256" key="1">
    <source>
        <dbReference type="ARBA" id="ARBA00005176"/>
    </source>
</evidence>
<evidence type="ECO:0000259" key="9">
    <source>
        <dbReference type="Pfam" id="PF00171"/>
    </source>
</evidence>
<feature type="active site" evidence="7">
    <location>
        <position position="186"/>
    </location>
</feature>
<dbReference type="Gene3D" id="3.40.605.10">
    <property type="entry name" value="Aldehyde Dehydrogenase, Chain A, domain 1"/>
    <property type="match status" value="1"/>
</dbReference>